<keyword evidence="1" id="KW-0862">Zinc</keyword>
<organism evidence="4 5">
    <name type="scientific">Colocasia esculenta</name>
    <name type="common">Wild taro</name>
    <name type="synonym">Arum esculentum</name>
    <dbReference type="NCBI Taxonomy" id="4460"/>
    <lineage>
        <taxon>Eukaryota</taxon>
        <taxon>Viridiplantae</taxon>
        <taxon>Streptophyta</taxon>
        <taxon>Embryophyta</taxon>
        <taxon>Tracheophyta</taxon>
        <taxon>Spermatophyta</taxon>
        <taxon>Magnoliopsida</taxon>
        <taxon>Liliopsida</taxon>
        <taxon>Araceae</taxon>
        <taxon>Aroideae</taxon>
        <taxon>Colocasieae</taxon>
        <taxon>Colocasia</taxon>
    </lineage>
</organism>
<dbReference type="PANTHER" id="PTHR45730:SF109">
    <property type="entry name" value="ZINC FINGER PROTEIN KNUCKLES"/>
    <property type="match status" value="1"/>
</dbReference>
<feature type="domain" description="C2H2-type" evidence="3">
    <location>
        <begin position="35"/>
        <end position="62"/>
    </location>
</feature>
<keyword evidence="5" id="KW-1185">Reference proteome</keyword>
<dbReference type="PROSITE" id="PS50157">
    <property type="entry name" value="ZINC_FINGER_C2H2_2"/>
    <property type="match status" value="1"/>
</dbReference>
<dbReference type="GO" id="GO:0003700">
    <property type="term" value="F:DNA-binding transcription factor activity"/>
    <property type="evidence" value="ECO:0007669"/>
    <property type="project" value="InterPro"/>
</dbReference>
<evidence type="ECO:0000313" key="5">
    <source>
        <dbReference type="Proteomes" id="UP000652761"/>
    </source>
</evidence>
<feature type="compositionally biased region" description="Polar residues" evidence="2">
    <location>
        <begin position="87"/>
        <end position="104"/>
    </location>
</feature>
<dbReference type="PROSITE" id="PS00028">
    <property type="entry name" value="ZINC_FINGER_C2H2_1"/>
    <property type="match status" value="1"/>
</dbReference>
<dbReference type="OrthoDB" id="772733at2759"/>
<proteinExistence type="predicted"/>
<feature type="compositionally biased region" description="Polar residues" evidence="2">
    <location>
        <begin position="131"/>
        <end position="147"/>
    </location>
</feature>
<accession>A0A843UJP5</accession>
<protein>
    <recommendedName>
        <fullName evidence="3">C2H2-type domain-containing protein</fullName>
    </recommendedName>
</protein>
<dbReference type="InterPro" id="IPR045320">
    <property type="entry name" value="JAGGED/SL1-like"/>
</dbReference>
<dbReference type="Proteomes" id="UP000652761">
    <property type="component" value="Unassembled WGS sequence"/>
</dbReference>
<feature type="region of interest" description="Disordered" evidence="2">
    <location>
        <begin position="130"/>
        <end position="160"/>
    </location>
</feature>
<evidence type="ECO:0000259" key="3">
    <source>
        <dbReference type="PROSITE" id="PS50157"/>
    </source>
</evidence>
<keyword evidence="1" id="KW-0863">Zinc-finger</keyword>
<gene>
    <name evidence="4" type="ORF">Taro_014641</name>
</gene>
<dbReference type="InterPro" id="IPR013087">
    <property type="entry name" value="Znf_C2H2_type"/>
</dbReference>
<name>A0A843UJP5_COLES</name>
<reference evidence="4" key="1">
    <citation type="submission" date="2017-07" db="EMBL/GenBank/DDBJ databases">
        <title>Taro Niue Genome Assembly and Annotation.</title>
        <authorList>
            <person name="Atibalentja N."/>
            <person name="Keating K."/>
            <person name="Fields C.J."/>
        </authorList>
    </citation>
    <scope>NUCLEOTIDE SEQUENCE</scope>
    <source>
        <strain evidence="4">Niue_2</strain>
        <tissue evidence="4">Leaf</tissue>
    </source>
</reference>
<feature type="region of interest" description="Disordered" evidence="2">
    <location>
        <begin position="50"/>
        <end position="108"/>
    </location>
</feature>
<dbReference type="GO" id="GO:0008270">
    <property type="term" value="F:zinc ion binding"/>
    <property type="evidence" value="ECO:0007669"/>
    <property type="project" value="UniProtKB-KW"/>
</dbReference>
<evidence type="ECO:0000256" key="2">
    <source>
        <dbReference type="SAM" id="MobiDB-lite"/>
    </source>
</evidence>
<dbReference type="EMBL" id="NMUH01000614">
    <property type="protein sequence ID" value="MQL82174.1"/>
    <property type="molecule type" value="Genomic_DNA"/>
</dbReference>
<feature type="compositionally biased region" description="Basic residues" evidence="2">
    <location>
        <begin position="55"/>
        <end position="68"/>
    </location>
</feature>
<dbReference type="PANTHER" id="PTHR45730">
    <property type="entry name" value="ZINC FINGER PROTEIN JAGGED"/>
    <property type="match status" value="1"/>
</dbReference>
<keyword evidence="1" id="KW-0479">Metal-binding</keyword>
<dbReference type="AlphaFoldDB" id="A0A843UJP5"/>
<evidence type="ECO:0000313" key="4">
    <source>
        <dbReference type="EMBL" id="MQL82174.1"/>
    </source>
</evidence>
<sequence length="172" mass="18203">MATRQPHSQEEQLFTLMKAPSPEGCAEGKQLTRNFHCLYCSRRFCTSQALGGHQNAHKKERAAARRPPKPAGTHVPAPASGSDLATPVNSGSFSTGKGPSTPQTGLGVETPPPAYYCFYYGSYMPLPAPQAGQSAATVSYTTNQQVVPSPPSPSLPAGPARVDVKLDLSLHL</sequence>
<comment type="caution">
    <text evidence="4">The sequence shown here is derived from an EMBL/GenBank/DDBJ whole genome shotgun (WGS) entry which is preliminary data.</text>
</comment>
<evidence type="ECO:0000256" key="1">
    <source>
        <dbReference type="PROSITE-ProRule" id="PRU00042"/>
    </source>
</evidence>